<dbReference type="Gene3D" id="1.20.1440.100">
    <property type="entry name" value="SG protein - dephosphorylation function"/>
    <property type="match status" value="1"/>
</dbReference>
<keyword evidence="2 4" id="KW-0378">Hydrolase</keyword>
<dbReference type="NCBIfam" id="TIGR01488">
    <property type="entry name" value="HAD-SF-IB"/>
    <property type="match status" value="1"/>
</dbReference>
<dbReference type="KEGG" id="tvd:SG34_031480"/>
<evidence type="ECO:0000256" key="1">
    <source>
        <dbReference type="ARBA" id="ARBA00022723"/>
    </source>
</evidence>
<dbReference type="NCBIfam" id="TIGR01490">
    <property type="entry name" value="HAD-SF-IB-hyp1"/>
    <property type="match status" value="1"/>
</dbReference>
<reference evidence="4 5" key="2">
    <citation type="journal article" date="2022" name="Mar. Drugs">
        <title>Bioassay-Guided Fractionation Leads to the Detection of Cholic Acid Generated by the Rare Thalassomonas sp.</title>
        <authorList>
            <person name="Pheiffer F."/>
            <person name="Schneider Y.K."/>
            <person name="Hansen E.H."/>
            <person name="Andersen J.H."/>
            <person name="Isaksson J."/>
            <person name="Busche T."/>
            <person name="R C."/>
            <person name="Kalinowski J."/>
            <person name="Zyl L.V."/>
            <person name="Trindade M."/>
        </authorList>
    </citation>
    <scope>NUCLEOTIDE SEQUENCE [LARGE SCALE GENOMIC DNA]</scope>
    <source>
        <strain evidence="4 5">XOM25</strain>
    </source>
</reference>
<proteinExistence type="predicted"/>
<dbReference type="InterPro" id="IPR006385">
    <property type="entry name" value="HAD_hydro_SerB1"/>
</dbReference>
<accession>A0AAE9ZGL8</accession>
<dbReference type="InterPro" id="IPR023214">
    <property type="entry name" value="HAD_sf"/>
</dbReference>
<dbReference type="Proteomes" id="UP000032352">
    <property type="component" value="Chromosome pTvir"/>
</dbReference>
<protein>
    <submittedName>
        <fullName evidence="4">HAD-IB family hydrolase</fullName>
    </submittedName>
</protein>
<dbReference type="AlphaFoldDB" id="A0AAE9ZGL8"/>
<dbReference type="PANTHER" id="PTHR43344:SF13">
    <property type="entry name" value="PHOSPHATASE RV3661-RELATED"/>
    <property type="match status" value="1"/>
</dbReference>
<evidence type="ECO:0000256" key="2">
    <source>
        <dbReference type="ARBA" id="ARBA00022801"/>
    </source>
</evidence>
<dbReference type="Gene3D" id="3.40.50.1000">
    <property type="entry name" value="HAD superfamily/HAD-like"/>
    <property type="match status" value="1"/>
</dbReference>
<keyword evidence="3" id="KW-0460">Magnesium</keyword>
<dbReference type="EMBL" id="CP059734">
    <property type="protein sequence ID" value="WDE09287.1"/>
    <property type="molecule type" value="Genomic_DNA"/>
</dbReference>
<organism evidence="4 5">
    <name type="scientific">Thalassomonas viridans</name>
    <dbReference type="NCBI Taxonomy" id="137584"/>
    <lineage>
        <taxon>Bacteria</taxon>
        <taxon>Pseudomonadati</taxon>
        <taxon>Pseudomonadota</taxon>
        <taxon>Gammaproteobacteria</taxon>
        <taxon>Alteromonadales</taxon>
        <taxon>Colwelliaceae</taxon>
        <taxon>Thalassomonas</taxon>
    </lineage>
</organism>
<name>A0AAE9ZGL8_9GAMM</name>
<dbReference type="GO" id="GO:0016787">
    <property type="term" value="F:hydrolase activity"/>
    <property type="evidence" value="ECO:0007669"/>
    <property type="project" value="UniProtKB-KW"/>
</dbReference>
<dbReference type="RefSeq" id="WP_044837590.1">
    <property type="nucleotide sequence ID" value="NZ_CP059734.1"/>
</dbReference>
<evidence type="ECO:0000256" key="3">
    <source>
        <dbReference type="ARBA" id="ARBA00022842"/>
    </source>
</evidence>
<dbReference type="InterPro" id="IPR050582">
    <property type="entry name" value="HAD-like_SerB"/>
</dbReference>
<dbReference type="SUPFAM" id="SSF56784">
    <property type="entry name" value="HAD-like"/>
    <property type="match status" value="1"/>
</dbReference>
<dbReference type="Pfam" id="PF12710">
    <property type="entry name" value="HAD"/>
    <property type="match status" value="1"/>
</dbReference>
<dbReference type="InterPro" id="IPR036412">
    <property type="entry name" value="HAD-like_sf"/>
</dbReference>
<evidence type="ECO:0000313" key="5">
    <source>
        <dbReference type="Proteomes" id="UP000032352"/>
    </source>
</evidence>
<dbReference type="CDD" id="cd02612">
    <property type="entry name" value="HAD_PGPPase"/>
    <property type="match status" value="1"/>
</dbReference>
<evidence type="ECO:0000313" key="4">
    <source>
        <dbReference type="EMBL" id="WDE09287.1"/>
    </source>
</evidence>
<keyword evidence="5" id="KW-1185">Reference proteome</keyword>
<dbReference type="GO" id="GO:0046872">
    <property type="term" value="F:metal ion binding"/>
    <property type="evidence" value="ECO:0007669"/>
    <property type="project" value="UniProtKB-KW"/>
</dbReference>
<reference evidence="4 5" key="1">
    <citation type="journal article" date="2015" name="Genome Announc.">
        <title>Draft Genome Sequences of Marine Isolates of Thalassomonas viridans and Thalassomonas actiniarum.</title>
        <authorList>
            <person name="Olonade I."/>
            <person name="van Zyl L.J."/>
            <person name="Trindade M."/>
        </authorList>
    </citation>
    <scope>NUCLEOTIDE SEQUENCE [LARGE SCALE GENOMIC DNA]</scope>
    <source>
        <strain evidence="4 5">XOM25</strain>
    </source>
</reference>
<keyword evidence="1" id="KW-0479">Metal-binding</keyword>
<sequence length="227" mass="24914">MTPTPTPTTITAVFDLDFTLIDIDSAEAWLAFLAEQKLPNSVQAMKACQQIMLDYDGGNMDMAAYLQSWFSPINGMSVSDVSGLAQQFAEQVVAPKIFARGRERLNWHIQQGHKVLIVSASPAIIVNPIVRLFSITDAVGIETRLSGDCVTDKVIEPFSFKEGKVLAVNQWLSSLAPSPAPGVIDYAYSDSINDVPLLQMAKQSNCINPNARLAEFAKQQGWVISHW</sequence>
<dbReference type="PANTHER" id="PTHR43344">
    <property type="entry name" value="PHOSPHOSERINE PHOSPHATASE"/>
    <property type="match status" value="1"/>
</dbReference>
<gene>
    <name evidence="4" type="ORF">SG34_031480</name>
</gene>